<keyword evidence="1" id="KW-0472">Membrane</keyword>
<evidence type="ECO:0000256" key="1">
    <source>
        <dbReference type="SAM" id="Phobius"/>
    </source>
</evidence>
<feature type="transmembrane region" description="Helical" evidence="1">
    <location>
        <begin position="44"/>
        <end position="65"/>
    </location>
</feature>
<dbReference type="PROSITE" id="PS50828">
    <property type="entry name" value="SMR"/>
    <property type="match status" value="1"/>
</dbReference>
<keyword evidence="1" id="KW-0812">Transmembrane</keyword>
<proteinExistence type="predicted"/>
<feature type="transmembrane region" description="Helical" evidence="1">
    <location>
        <begin position="234"/>
        <end position="252"/>
    </location>
</feature>
<organism evidence="3">
    <name type="scientific">uncultured marine group II/III euryarchaeote KM3_175_H12</name>
    <dbReference type="NCBI Taxonomy" id="1457933"/>
    <lineage>
        <taxon>Archaea</taxon>
        <taxon>Methanobacteriati</taxon>
        <taxon>Methanobacteriota</taxon>
        <taxon>environmental samples</taxon>
    </lineage>
</organism>
<accession>A0A075GNM8</accession>
<reference evidence="3" key="1">
    <citation type="journal article" date="2014" name="Genome Biol. Evol.">
        <title>Pangenome evidence for extensive interdomain horizontal transfer affecting lineage core and shell genes in uncultured planktonic thaumarchaeota and euryarchaeota.</title>
        <authorList>
            <person name="Deschamps P."/>
            <person name="Zivanovic Y."/>
            <person name="Moreira D."/>
            <person name="Rodriguez-Valera F."/>
            <person name="Lopez-Garcia P."/>
        </authorList>
    </citation>
    <scope>NUCLEOTIDE SEQUENCE</scope>
</reference>
<dbReference type="AlphaFoldDB" id="A0A075GNM8"/>
<dbReference type="EMBL" id="KF900715">
    <property type="protein sequence ID" value="AIF04695.1"/>
    <property type="molecule type" value="Genomic_DNA"/>
</dbReference>
<feature type="domain" description="Smr" evidence="2">
    <location>
        <begin position="120"/>
        <end position="171"/>
    </location>
</feature>
<feature type="transmembrane region" description="Helical" evidence="1">
    <location>
        <begin position="12"/>
        <end position="32"/>
    </location>
</feature>
<feature type="transmembrane region" description="Helical" evidence="1">
    <location>
        <begin position="202"/>
        <end position="222"/>
    </location>
</feature>
<evidence type="ECO:0000259" key="2">
    <source>
        <dbReference type="PROSITE" id="PS50828"/>
    </source>
</evidence>
<dbReference type="InterPro" id="IPR036063">
    <property type="entry name" value="Smr_dom_sf"/>
</dbReference>
<dbReference type="SUPFAM" id="SSF160443">
    <property type="entry name" value="SMR domain-like"/>
    <property type="match status" value="1"/>
</dbReference>
<protein>
    <recommendedName>
        <fullName evidence="2">Smr domain-containing protein</fullName>
    </recommendedName>
</protein>
<sequence>MVEVTFRDLLSISIVMGIMSGTMATMLGYFSAGMDGDPLASVKFGAYFGAGVTSLTLIYGGWRLIELKRGRGTRTHVDKVANLRDLLAPLDAYAAGLPWSSEKAWRTSTHIRQERGTLTLDLHDMDLQGSRRILDLIIENRPIIGRIRIITGRGKNSPDRPVLRPMVYERLTPIAKALDWQIVAKLGSITLRPLGKRPTVKVWLVRFLFLVGPFSIALALSFEELAGSGAREQGRIFGAAAGVVLTGLLASYRNRV</sequence>
<name>A0A075GNM8_9EURY</name>
<dbReference type="InterPro" id="IPR002625">
    <property type="entry name" value="Smr_dom"/>
</dbReference>
<dbReference type="Gene3D" id="3.30.1370.110">
    <property type="match status" value="1"/>
</dbReference>
<keyword evidence="1" id="KW-1133">Transmembrane helix</keyword>
<evidence type="ECO:0000313" key="3">
    <source>
        <dbReference type="EMBL" id="AIF04695.1"/>
    </source>
</evidence>